<dbReference type="EMBL" id="CP029463">
    <property type="protein sequence ID" value="AWM13884.1"/>
    <property type="molecule type" value="Genomic_DNA"/>
</dbReference>
<dbReference type="KEGG" id="fse:DI487_08425"/>
<reference evidence="1 2" key="1">
    <citation type="submission" date="2018-05" db="EMBL/GenBank/DDBJ databases">
        <title>Flavobacterium sp. MEBiC07310.</title>
        <authorList>
            <person name="Baek K."/>
        </authorList>
    </citation>
    <scope>NUCLEOTIDE SEQUENCE [LARGE SCALE GENOMIC DNA]</scope>
    <source>
        <strain evidence="1 2">MEBiC07310</strain>
    </source>
</reference>
<proteinExistence type="predicted"/>
<dbReference type="AlphaFoldDB" id="A0A2U8QVH7"/>
<organism evidence="1 2">
    <name type="scientific">Flavobacterium sediminis</name>
    <dbReference type="NCBI Taxonomy" id="2201181"/>
    <lineage>
        <taxon>Bacteria</taxon>
        <taxon>Pseudomonadati</taxon>
        <taxon>Bacteroidota</taxon>
        <taxon>Flavobacteriia</taxon>
        <taxon>Flavobacteriales</taxon>
        <taxon>Flavobacteriaceae</taxon>
        <taxon>Flavobacterium</taxon>
    </lineage>
</organism>
<evidence type="ECO:0000313" key="2">
    <source>
        <dbReference type="Proteomes" id="UP000245429"/>
    </source>
</evidence>
<dbReference type="Proteomes" id="UP000245429">
    <property type="component" value="Chromosome"/>
</dbReference>
<keyword evidence="2" id="KW-1185">Reference proteome</keyword>
<gene>
    <name evidence="1" type="ORF">DI487_08425</name>
</gene>
<protein>
    <submittedName>
        <fullName evidence="1">Uncharacterized protein</fullName>
    </submittedName>
</protein>
<evidence type="ECO:0000313" key="1">
    <source>
        <dbReference type="EMBL" id="AWM13884.1"/>
    </source>
</evidence>
<accession>A0A2U8QVH7</accession>
<sequence length="155" mass="16496">MGTTNQNNFASYYFNSEGIEAYYDTDTYYGPAYKIASILNGGADYSNTTGALTQSYTGTGSGMKLSIQTDATGKVTSAVIVARGDGYKAGDIVTILGGNGSARVRILNVQQSNGEIVIESFENGTFTGTFKLNAANEDGEMITFSEGNFYKVPVY</sequence>
<name>A0A2U8QVH7_9FLAO</name>